<evidence type="ECO:0000256" key="1">
    <source>
        <dbReference type="SAM" id="MobiDB-lite"/>
    </source>
</evidence>
<organism evidence="2 3">
    <name type="scientific">Iris pallida</name>
    <name type="common">Sweet iris</name>
    <dbReference type="NCBI Taxonomy" id="29817"/>
    <lineage>
        <taxon>Eukaryota</taxon>
        <taxon>Viridiplantae</taxon>
        <taxon>Streptophyta</taxon>
        <taxon>Embryophyta</taxon>
        <taxon>Tracheophyta</taxon>
        <taxon>Spermatophyta</taxon>
        <taxon>Magnoliopsida</taxon>
        <taxon>Liliopsida</taxon>
        <taxon>Asparagales</taxon>
        <taxon>Iridaceae</taxon>
        <taxon>Iridoideae</taxon>
        <taxon>Irideae</taxon>
        <taxon>Iris</taxon>
    </lineage>
</organism>
<dbReference type="AlphaFoldDB" id="A0AAX6H2D0"/>
<name>A0AAX6H2D0_IRIPA</name>
<sequence length="21" mass="2541">MELGWAGGLKEKRKRKHKQPY</sequence>
<reference evidence="2" key="2">
    <citation type="submission" date="2023-04" db="EMBL/GenBank/DDBJ databases">
        <authorList>
            <person name="Bruccoleri R.E."/>
            <person name="Oakeley E.J."/>
            <person name="Faust A.-M."/>
            <person name="Dessus-Babus S."/>
            <person name="Altorfer M."/>
            <person name="Burckhardt D."/>
            <person name="Oertli M."/>
            <person name="Naumann U."/>
            <person name="Petersen F."/>
            <person name="Wong J."/>
        </authorList>
    </citation>
    <scope>NUCLEOTIDE SEQUENCE</scope>
    <source>
        <strain evidence="2">GSM-AAB239-AS_SAM_17_03QT</strain>
        <tissue evidence="2">Leaf</tissue>
    </source>
</reference>
<comment type="caution">
    <text evidence="2">The sequence shown here is derived from an EMBL/GenBank/DDBJ whole genome shotgun (WGS) entry which is preliminary data.</text>
</comment>
<dbReference type="EMBL" id="JANAVB010013999">
    <property type="protein sequence ID" value="KAJ6834788.1"/>
    <property type="molecule type" value="Genomic_DNA"/>
</dbReference>
<keyword evidence="3" id="KW-1185">Reference proteome</keyword>
<feature type="compositionally biased region" description="Basic residues" evidence="1">
    <location>
        <begin position="11"/>
        <end position="21"/>
    </location>
</feature>
<protein>
    <submittedName>
        <fullName evidence="2">Formin-like protein 6</fullName>
    </submittedName>
</protein>
<feature type="region of interest" description="Disordered" evidence="1">
    <location>
        <begin position="1"/>
        <end position="21"/>
    </location>
</feature>
<reference evidence="2" key="1">
    <citation type="journal article" date="2023" name="GigaByte">
        <title>Genome assembly of the bearded iris, Iris pallida Lam.</title>
        <authorList>
            <person name="Bruccoleri R.E."/>
            <person name="Oakeley E.J."/>
            <person name="Faust A.M.E."/>
            <person name="Altorfer M."/>
            <person name="Dessus-Babus S."/>
            <person name="Burckhardt D."/>
            <person name="Oertli M."/>
            <person name="Naumann U."/>
            <person name="Petersen F."/>
            <person name="Wong J."/>
        </authorList>
    </citation>
    <scope>NUCLEOTIDE SEQUENCE</scope>
    <source>
        <strain evidence="2">GSM-AAB239-AS_SAM_17_03QT</strain>
    </source>
</reference>
<proteinExistence type="predicted"/>
<dbReference type="Proteomes" id="UP001140949">
    <property type="component" value="Unassembled WGS sequence"/>
</dbReference>
<gene>
    <name evidence="2" type="ORF">M6B38_332950</name>
</gene>
<evidence type="ECO:0000313" key="2">
    <source>
        <dbReference type="EMBL" id="KAJ6834788.1"/>
    </source>
</evidence>
<accession>A0AAX6H2D0</accession>
<evidence type="ECO:0000313" key="3">
    <source>
        <dbReference type="Proteomes" id="UP001140949"/>
    </source>
</evidence>